<dbReference type="InterPro" id="IPR016130">
    <property type="entry name" value="Tyr_Pase_AS"/>
</dbReference>
<dbReference type="SMART" id="SM00404">
    <property type="entry name" value="PTPc_motif"/>
    <property type="match status" value="1"/>
</dbReference>
<dbReference type="InterPro" id="IPR003595">
    <property type="entry name" value="Tyr_Pase_cat"/>
</dbReference>
<organism evidence="7 8">
    <name type="scientific">Paragonimus westermani</name>
    <dbReference type="NCBI Taxonomy" id="34504"/>
    <lineage>
        <taxon>Eukaryota</taxon>
        <taxon>Metazoa</taxon>
        <taxon>Spiralia</taxon>
        <taxon>Lophotrochozoa</taxon>
        <taxon>Platyhelminthes</taxon>
        <taxon>Trematoda</taxon>
        <taxon>Digenea</taxon>
        <taxon>Plagiorchiida</taxon>
        <taxon>Troglotremata</taxon>
        <taxon>Troglotrematidae</taxon>
        <taxon>Paragonimus</taxon>
    </lineage>
</organism>
<dbReference type="Pfam" id="PF06602">
    <property type="entry name" value="Myotub-related"/>
    <property type="match status" value="1"/>
</dbReference>
<dbReference type="GO" id="GO:0019903">
    <property type="term" value="F:protein phosphatase binding"/>
    <property type="evidence" value="ECO:0007669"/>
    <property type="project" value="TreeGrafter"/>
</dbReference>
<dbReference type="GO" id="GO:0004438">
    <property type="term" value="F:phosphatidylinositol-3-phosphate phosphatase activity"/>
    <property type="evidence" value="ECO:0007669"/>
    <property type="project" value="TreeGrafter"/>
</dbReference>
<feature type="active site" description="Phosphocysteine intermediate" evidence="3">
    <location>
        <position position="358"/>
    </location>
</feature>
<dbReference type="GO" id="GO:0010506">
    <property type="term" value="P:regulation of autophagy"/>
    <property type="evidence" value="ECO:0007669"/>
    <property type="project" value="TreeGrafter"/>
</dbReference>
<reference evidence="7 8" key="1">
    <citation type="submission" date="2019-07" db="EMBL/GenBank/DDBJ databases">
        <title>Annotation for the trematode Paragonimus westermani.</title>
        <authorList>
            <person name="Choi Y.-J."/>
        </authorList>
    </citation>
    <scope>NUCLEOTIDE SEQUENCE [LARGE SCALE GENOMIC DNA]</scope>
    <source>
        <strain evidence="7">180907_Pwestermani</strain>
    </source>
</reference>
<feature type="region of interest" description="Disordered" evidence="5">
    <location>
        <begin position="547"/>
        <end position="566"/>
    </location>
</feature>
<sequence>MAFTTTEPLWFLPGETIRRDELINGGKLVLTEYRLLFIASHAKNTWSIPINLIAKVETVDLTSLKITTKLGLSIMCAFDNETTCERWQEHIFPVNDRLGIGEDSFCLLFCTALQARIPDHPFLFSASKLLCGITDTNTRPGPDFVCREFTRMKLGPSWKVTEANQRFKICCSYPEYHIVPSDIDDDAIAKMADFRSHKRFPSIVWRSQTTGAVLLRCAEPRVGWMYYRNEYDEQLMASVSRSCQKDPGTKPPIGPTRLLIVDARAYRVAQLKRFLGGGYEYSGYYDQAEICFMDMPNLHAVRVSFERLTQLYTMDTDSNWLSMLEKTCWLNYISQLLKSAMDIATALELVGRPVMVHCTDGWDRTAQLSSLAQLLADPYYRTIEGFSVLVEREWLHFGHKFADRCGQGSGITSSDERSPIFLQWLDCVHQVRLQFPTHFEFNETFLVKLGLHVYSGLFGTFLCNSERIRRELQLEKRTCSVWGFLSRRYNWTIVNHFHEPSNVRLLEPDWRVPCLRLWNSLYRGALVPSCRISTGVIALNKTVPANTSGNTYDESEPNVNKSTGSSTESALCTPLADINKVEYPVIPQHVDAVLSDCDAILSSENQPTEEVGLGSVRSEMALSTTITSQKGFQRSFLGELTNTSETACVLQHTNISTLSEEVLSHAGSNVKDITHSREFDNGVAVLPLSSANDEHLSPLGSLTAHNTCSSPNLLGRVVELPRSVNSRILSISSCEGLLMYGQRSPCLSPCPRNCSFSTDDGGVFVADEELDPAASAARRPLSDMNCTSLANRSCVSDDDEVTRLDDQRRSRLDRRLDKATSPITISLKSGSIDCLPNAERDIMLRCVLPNNVHDKPRQLSSDQTWIPEQEVSTTDETIKLPSVVTPTFLQPQPQQLQQSVGDHSDPFSNRNAEPSFATSDYTMHSLPEGELLLVNDSSADYEECQPVVDASSFESHCDSVQVPCKWTEKNDQPPRFYQTATEDLSQWTNSYFLTCYIPGFVNRQSPVSLTSSATIQTTSSLFDSMQNLSVNANPQNSHTGDISYRPLSAPVSPSATLHPNSVGPFAPSHCLTGLAGDSQISSVVTVRPFDAEATSSSVGFRLHTKMPMLDWDGLPAFVDPVTHGLHMRMQMEQVMFRQKLSDLMNEVTTLRGKLAEAESIRQSARGYPTVQAGFKQPLADSVHGCFTKSSCTDSVLANSIYQSNSIVDGIPQPSEGDDNIGVDPIADDRRFSTTSDTFELLDADRVGLNSHRHDSSQDKIAPKLRPRFLCRNCLDPVCLGCSMWAQDSNRIYRQSINQAVHEGDALPSQPQFHSDLLNDLTEAIDHPHEASCVPMLPPMLSQRQPNGSSLSLSCHAPSAALLPSVSAGHLPVAVTSNIPSARCRSAGGSRPVASPATPDGVAQA</sequence>
<evidence type="ECO:0000256" key="3">
    <source>
        <dbReference type="PIRSR" id="PIRSR630564-1"/>
    </source>
</evidence>
<dbReference type="GO" id="GO:0016020">
    <property type="term" value="C:membrane"/>
    <property type="evidence" value="ECO:0007669"/>
    <property type="project" value="TreeGrafter"/>
</dbReference>
<feature type="domain" description="Myotubularin phosphatase" evidence="6">
    <location>
        <begin position="139"/>
        <end position="522"/>
    </location>
</feature>
<gene>
    <name evidence="7" type="ORF">P879_03800</name>
</gene>
<proteinExistence type="inferred from homology"/>
<evidence type="ECO:0000256" key="2">
    <source>
        <dbReference type="ARBA" id="ARBA00023098"/>
    </source>
</evidence>
<dbReference type="PROSITE" id="PS00383">
    <property type="entry name" value="TYR_PHOSPHATASE_1"/>
    <property type="match status" value="1"/>
</dbReference>
<dbReference type="GO" id="GO:0052629">
    <property type="term" value="F:phosphatidylinositol-3,5-bisphosphate 3-phosphatase activity"/>
    <property type="evidence" value="ECO:0007669"/>
    <property type="project" value="TreeGrafter"/>
</dbReference>
<dbReference type="SUPFAM" id="SSF52799">
    <property type="entry name" value="(Phosphotyrosine protein) phosphatases II"/>
    <property type="match status" value="1"/>
</dbReference>
<evidence type="ECO:0000313" key="7">
    <source>
        <dbReference type="EMBL" id="KAF8568960.1"/>
    </source>
</evidence>
<dbReference type="InterPro" id="IPR030564">
    <property type="entry name" value="Myotubularin"/>
</dbReference>
<evidence type="ECO:0000256" key="1">
    <source>
        <dbReference type="ARBA" id="ARBA00007471"/>
    </source>
</evidence>
<feature type="binding site" evidence="4">
    <location>
        <begin position="358"/>
        <end position="364"/>
    </location>
    <ligand>
        <name>substrate</name>
    </ligand>
</feature>
<keyword evidence="2" id="KW-0443">Lipid metabolism</keyword>
<dbReference type="InterPro" id="IPR029021">
    <property type="entry name" value="Prot-tyrosine_phosphatase-like"/>
</dbReference>
<comment type="caution">
    <text evidence="7">The sequence shown here is derived from an EMBL/GenBank/DDBJ whole genome shotgun (WGS) entry which is preliminary data.</text>
</comment>
<keyword evidence="8" id="KW-1185">Reference proteome</keyword>
<dbReference type="EMBL" id="JTDF01002299">
    <property type="protein sequence ID" value="KAF8568960.1"/>
    <property type="molecule type" value="Genomic_DNA"/>
</dbReference>
<comment type="similarity">
    <text evidence="1">Belongs to the protein-tyrosine phosphatase family. Non-receptor class myotubularin subfamily.</text>
</comment>
<dbReference type="PANTHER" id="PTHR10807">
    <property type="entry name" value="MYOTUBULARIN-RELATED"/>
    <property type="match status" value="1"/>
</dbReference>
<protein>
    <recommendedName>
        <fullName evidence="6">Myotubularin phosphatase domain-containing protein</fullName>
    </recommendedName>
</protein>
<evidence type="ECO:0000256" key="4">
    <source>
        <dbReference type="PIRSR" id="PIRSR630564-2"/>
    </source>
</evidence>
<dbReference type="PANTHER" id="PTHR10807:SF75">
    <property type="entry name" value="PHOSPHATIDYLINOSITOL-3-PHOSPHATE PHOSPHATASE"/>
    <property type="match status" value="1"/>
</dbReference>
<evidence type="ECO:0000313" key="8">
    <source>
        <dbReference type="Proteomes" id="UP000699462"/>
    </source>
</evidence>
<dbReference type="GO" id="GO:0046856">
    <property type="term" value="P:phosphatidylinositol dephosphorylation"/>
    <property type="evidence" value="ECO:0007669"/>
    <property type="project" value="TreeGrafter"/>
</dbReference>
<dbReference type="Proteomes" id="UP000699462">
    <property type="component" value="Unassembled WGS sequence"/>
</dbReference>
<accession>A0A8T0DMV2</accession>
<dbReference type="PROSITE" id="PS51339">
    <property type="entry name" value="PPASE_MYOTUBULARIN"/>
    <property type="match status" value="1"/>
</dbReference>
<feature type="region of interest" description="Disordered" evidence="5">
    <location>
        <begin position="1382"/>
        <end position="1404"/>
    </location>
</feature>
<dbReference type="GO" id="GO:0005737">
    <property type="term" value="C:cytoplasm"/>
    <property type="evidence" value="ECO:0007669"/>
    <property type="project" value="TreeGrafter"/>
</dbReference>
<evidence type="ECO:0000259" key="6">
    <source>
        <dbReference type="PROSITE" id="PS51339"/>
    </source>
</evidence>
<dbReference type="InterPro" id="IPR010569">
    <property type="entry name" value="Myotubularin-like_Pase_dom"/>
</dbReference>
<evidence type="ECO:0000256" key="5">
    <source>
        <dbReference type="SAM" id="MobiDB-lite"/>
    </source>
</evidence>
<dbReference type="OrthoDB" id="271628at2759"/>
<name>A0A8T0DMV2_9TREM</name>